<protein>
    <submittedName>
        <fullName evidence="3">Uncharacterized protein</fullName>
    </submittedName>
</protein>
<sequence>MKSVRSLCTLSAIALFSVDLSGVSAASLCRLENGSIALQSNGILPLENQDLIAEIDGDIAPCVPQQSVAHRSSVTETSTIRATKTPKTTAPKTKKPKPTAPKPTTPVPTDPQTTEPTTEPTLPPTTDAPTEAPTAAPTSAPTLAPTAAPKTTSPVVTPGNNGTFCATPKITLTEIDVGQSVTVNEDEAALKLLAISPKPSGGSYVAFHGDSKVYVVQLDASDKVVAGSQVAVNVHDFGDIHGDDKGFVILGTRDATGGGTLNCGNPSNLCGSAPNPPVPCYDMYLIRFDGGKESWATKLTDSSASLPPYSTSKTGRDVFMIWWYAHHGRIAYDGTNWAAYFGAAISTSEGGCINIHQGDRMQIVSPSGSLVQNANAFDWGCSHSGYERVVYDDRVKQFTGICKTDNNNRIKFPTSDATIYPVDLAASNLGDIVKDTASGYWMTVSNGQGNNAKVHLVHFSKSGASDKDIVLGGAMANERACHLASIGKGGLLAVWEGSSSGGDLSEFGSRQMYVQVRSPSDGAKISDVATVAGVKGNRYQAFREFPDGSVAYVAEGSTATKLKVLRISAC</sequence>
<dbReference type="AlphaFoldDB" id="A0A6G0X396"/>
<feature type="compositionally biased region" description="Low complexity" evidence="1">
    <location>
        <begin position="110"/>
        <end position="158"/>
    </location>
</feature>
<dbReference type="Proteomes" id="UP000481153">
    <property type="component" value="Unassembled WGS sequence"/>
</dbReference>
<evidence type="ECO:0000256" key="2">
    <source>
        <dbReference type="SAM" id="SignalP"/>
    </source>
</evidence>
<proteinExistence type="predicted"/>
<feature type="signal peptide" evidence="2">
    <location>
        <begin position="1"/>
        <end position="25"/>
    </location>
</feature>
<dbReference type="VEuPathDB" id="FungiDB:AeMF1_006965"/>
<dbReference type="PRINTS" id="PR01217">
    <property type="entry name" value="PRICHEXTENSN"/>
</dbReference>
<feature type="compositionally biased region" description="Low complexity" evidence="1">
    <location>
        <begin position="82"/>
        <end position="91"/>
    </location>
</feature>
<keyword evidence="2" id="KW-0732">Signal</keyword>
<feature type="compositionally biased region" description="Polar residues" evidence="1">
    <location>
        <begin position="66"/>
        <end position="81"/>
    </location>
</feature>
<evidence type="ECO:0000313" key="4">
    <source>
        <dbReference type="Proteomes" id="UP000481153"/>
    </source>
</evidence>
<evidence type="ECO:0000256" key="1">
    <source>
        <dbReference type="SAM" id="MobiDB-lite"/>
    </source>
</evidence>
<comment type="caution">
    <text evidence="3">The sequence shown here is derived from an EMBL/GenBank/DDBJ whole genome shotgun (WGS) entry which is preliminary data.</text>
</comment>
<evidence type="ECO:0000313" key="3">
    <source>
        <dbReference type="EMBL" id="KAF0734394.1"/>
    </source>
</evidence>
<keyword evidence="4" id="KW-1185">Reference proteome</keyword>
<feature type="compositionally biased region" description="Pro residues" evidence="1">
    <location>
        <begin position="98"/>
        <end position="109"/>
    </location>
</feature>
<reference evidence="3 4" key="1">
    <citation type="submission" date="2019-07" db="EMBL/GenBank/DDBJ databases">
        <title>Genomics analysis of Aphanomyces spp. identifies a new class of oomycete effector associated with host adaptation.</title>
        <authorList>
            <person name="Gaulin E."/>
        </authorList>
    </citation>
    <scope>NUCLEOTIDE SEQUENCE [LARGE SCALE GENOMIC DNA]</scope>
    <source>
        <strain evidence="3 4">ATCC 201684</strain>
    </source>
</reference>
<organism evidence="3 4">
    <name type="scientific">Aphanomyces euteiches</name>
    <dbReference type="NCBI Taxonomy" id="100861"/>
    <lineage>
        <taxon>Eukaryota</taxon>
        <taxon>Sar</taxon>
        <taxon>Stramenopiles</taxon>
        <taxon>Oomycota</taxon>
        <taxon>Saprolegniomycetes</taxon>
        <taxon>Saprolegniales</taxon>
        <taxon>Verrucalvaceae</taxon>
        <taxon>Aphanomyces</taxon>
    </lineage>
</organism>
<accession>A0A6G0X396</accession>
<feature type="chain" id="PRO_5026119911" evidence="2">
    <location>
        <begin position="26"/>
        <end position="570"/>
    </location>
</feature>
<dbReference type="VEuPathDB" id="FungiDB:AeMF1_018868"/>
<name>A0A6G0X396_9STRA</name>
<gene>
    <name evidence="3" type="ORF">Ae201684_008854</name>
</gene>
<feature type="region of interest" description="Disordered" evidence="1">
    <location>
        <begin position="66"/>
        <end position="160"/>
    </location>
</feature>
<dbReference type="EMBL" id="VJMJ01000114">
    <property type="protein sequence ID" value="KAF0734394.1"/>
    <property type="molecule type" value="Genomic_DNA"/>
</dbReference>